<gene>
    <name evidence="2" type="ORF">QJV27_01615</name>
</gene>
<keyword evidence="1" id="KW-0812">Transmembrane</keyword>
<evidence type="ECO:0000313" key="3">
    <source>
        <dbReference type="Proteomes" id="UP001431634"/>
    </source>
</evidence>
<organism evidence="2 3">
    <name type="scientific">Commensalibacter oyaizuii</name>
    <dbReference type="NCBI Taxonomy" id="3043873"/>
    <lineage>
        <taxon>Bacteria</taxon>
        <taxon>Pseudomonadati</taxon>
        <taxon>Pseudomonadota</taxon>
        <taxon>Alphaproteobacteria</taxon>
        <taxon>Acetobacterales</taxon>
        <taxon>Acetobacteraceae</taxon>
    </lineage>
</organism>
<keyword evidence="1" id="KW-0472">Membrane</keyword>
<dbReference type="Proteomes" id="UP001431634">
    <property type="component" value="Unassembled WGS sequence"/>
</dbReference>
<comment type="caution">
    <text evidence="2">The sequence shown here is derived from an EMBL/GenBank/DDBJ whole genome shotgun (WGS) entry which is preliminary data.</text>
</comment>
<feature type="transmembrane region" description="Helical" evidence="1">
    <location>
        <begin position="44"/>
        <end position="65"/>
    </location>
</feature>
<keyword evidence="1" id="KW-1133">Transmembrane helix</keyword>
<dbReference type="RefSeq" id="WP_281447241.1">
    <property type="nucleotide sequence ID" value="NZ_JASBAO010000001.1"/>
</dbReference>
<sequence>MMPNSSGPSSPKGEHVKNVFRGMVLLGKGRKEGIKEFPSTNEGVLSALAPWVAFAIVMNIIIPFFSSDFGVTNKLFLNISAFCSNIVGVLCSVLIIQWFAARWKVERLWRRTSTALMWCSWMPIIDFFFLASLAGLLFMGSPQILVAFFAMIAVFILVYFIWLNWFVVKEGLEVSNKQSVMVLISILAIKILLTGFVIWFNFDVLQAYVSLQSYVETAQQAGIKN</sequence>
<accession>A0ABT6Q0V0</accession>
<feature type="transmembrane region" description="Helical" evidence="1">
    <location>
        <begin position="115"/>
        <end position="138"/>
    </location>
</feature>
<feature type="transmembrane region" description="Helical" evidence="1">
    <location>
        <begin position="180"/>
        <end position="202"/>
    </location>
</feature>
<evidence type="ECO:0000313" key="2">
    <source>
        <dbReference type="EMBL" id="MDI2090089.1"/>
    </source>
</evidence>
<evidence type="ECO:0008006" key="4">
    <source>
        <dbReference type="Google" id="ProtNLM"/>
    </source>
</evidence>
<name>A0ABT6Q0V0_9PROT</name>
<proteinExistence type="predicted"/>
<reference evidence="2" key="1">
    <citation type="submission" date="2023-05" db="EMBL/GenBank/DDBJ databases">
        <title>Whole genome sequence of Commensalibacter sp.</title>
        <authorList>
            <person name="Charoenyingcharoen P."/>
            <person name="Yukphan P."/>
        </authorList>
    </citation>
    <scope>NUCLEOTIDE SEQUENCE</scope>
    <source>
        <strain evidence="2">TBRC 16381</strain>
    </source>
</reference>
<evidence type="ECO:0000256" key="1">
    <source>
        <dbReference type="SAM" id="Phobius"/>
    </source>
</evidence>
<protein>
    <recommendedName>
        <fullName evidence="4">Yip1 domain-containing protein</fullName>
    </recommendedName>
</protein>
<feature type="transmembrane region" description="Helical" evidence="1">
    <location>
        <begin position="77"/>
        <end position="103"/>
    </location>
</feature>
<dbReference type="EMBL" id="JASBAO010000001">
    <property type="protein sequence ID" value="MDI2090089.1"/>
    <property type="molecule type" value="Genomic_DNA"/>
</dbReference>
<feature type="transmembrane region" description="Helical" evidence="1">
    <location>
        <begin position="144"/>
        <end position="168"/>
    </location>
</feature>
<keyword evidence="3" id="KW-1185">Reference proteome</keyword>